<reference evidence="4" key="2">
    <citation type="submission" date="2018-11" db="EMBL/GenBank/DDBJ databases">
        <title>Shewanella sp. R106.</title>
        <authorList>
            <person name="Hwang Y.J."/>
            <person name="Hwang C.Y."/>
        </authorList>
    </citation>
    <scope>NUCLEOTIDE SEQUENCE [LARGE SCALE GENOMIC DNA]</scope>
    <source>
        <strain evidence="4">R106</strain>
    </source>
</reference>
<organism evidence="2 4">
    <name type="scientific">Shewanella psychromarinicola</name>
    <dbReference type="NCBI Taxonomy" id="2487742"/>
    <lineage>
        <taxon>Bacteria</taxon>
        <taxon>Pseudomonadati</taxon>
        <taxon>Pseudomonadota</taxon>
        <taxon>Gammaproteobacteria</taxon>
        <taxon>Alteromonadales</taxon>
        <taxon>Shewanellaceae</taxon>
        <taxon>Shewanella</taxon>
    </lineage>
</organism>
<protein>
    <submittedName>
        <fullName evidence="2">DUF2384 domain-containing protein</fullName>
    </submittedName>
</protein>
<dbReference type="Proteomes" id="UP000273778">
    <property type="component" value="Chromosome"/>
</dbReference>
<accession>A0A3N4EEF7</accession>
<dbReference type="EMBL" id="RKKB01000001">
    <property type="protein sequence ID" value="RPA35096.1"/>
    <property type="molecule type" value="Genomic_DNA"/>
</dbReference>
<reference evidence="1 3" key="1">
    <citation type="submission" date="2018-11" db="EMBL/GenBank/DDBJ databases">
        <title>Shewanella sp. M2.</title>
        <authorList>
            <person name="Hwang Y.J."/>
            <person name="Hwang C.Y."/>
        </authorList>
    </citation>
    <scope>NUCLEOTIDE SEQUENCE [LARGE SCALE GENOMIC DNA]</scope>
    <source>
        <strain evidence="1 3">M2</strain>
    </source>
</reference>
<gene>
    <name evidence="2" type="ORF">EGC77_00925</name>
    <name evidence="1" type="ORF">EGC80_17305</name>
</gene>
<dbReference type="KEGG" id="spsr:EGC80_17305"/>
<dbReference type="EMBL" id="CP034073">
    <property type="protein sequence ID" value="AZG37544.1"/>
    <property type="molecule type" value="Genomic_DNA"/>
</dbReference>
<proteinExistence type="predicted"/>
<evidence type="ECO:0000313" key="2">
    <source>
        <dbReference type="EMBL" id="RPA35096.1"/>
    </source>
</evidence>
<evidence type="ECO:0000313" key="3">
    <source>
        <dbReference type="Proteomes" id="UP000273778"/>
    </source>
</evidence>
<dbReference type="Proteomes" id="UP000278855">
    <property type="component" value="Unassembled WGS sequence"/>
</dbReference>
<name>A0A3N4EEF7_9GAMM</name>
<evidence type="ECO:0000313" key="1">
    <source>
        <dbReference type="EMBL" id="AZG37544.1"/>
    </source>
</evidence>
<keyword evidence="3" id="KW-1185">Reference proteome</keyword>
<dbReference type="AlphaFoldDB" id="A0A3N4EEF7"/>
<sequence>MRKLLSRYFSDQDIAYIFSLLQPWAGDYEGISAWLEKPIPAFGYITAIDVCERGLSKDFTVYLAGINSGGFA</sequence>
<dbReference type="OrthoDB" id="8755366at2"/>
<evidence type="ECO:0000313" key="4">
    <source>
        <dbReference type="Proteomes" id="UP000278855"/>
    </source>
</evidence>
<reference evidence="2" key="3">
    <citation type="submission" date="2018-11" db="EMBL/GenBank/DDBJ databases">
        <authorList>
            <person name="Hwang Y.J."/>
            <person name="Hwang C.Y."/>
        </authorList>
    </citation>
    <scope>NUCLEOTIDE SEQUENCE</scope>
    <source>
        <strain evidence="2">R106</strain>
    </source>
</reference>